<name>H8ZA35_NEMA1</name>
<keyword evidence="1" id="KW-1133">Transmembrane helix</keyword>
<reference evidence="2" key="1">
    <citation type="submission" date="2011-03" db="EMBL/GenBank/DDBJ databases">
        <title>The Genome Sequence of Nematocida sp1 strain ERTm2.</title>
        <authorList>
            <consortium name="The Broad Institute Genome Sequencing Platform"/>
            <consortium name="The Broad Institute Genome Sequencing Center for Infectious Disease"/>
            <person name="Cuomo C."/>
            <person name="Troemel E."/>
            <person name="Young S.K."/>
            <person name="Zeng Q."/>
            <person name="Gargeya S."/>
            <person name="Fitzgerald M."/>
            <person name="Haas B."/>
            <person name="Abouelleil A."/>
            <person name="Alvarado L."/>
            <person name="Arachchi H.M."/>
            <person name="Berlin A."/>
            <person name="Brown A."/>
            <person name="Chapman S.B."/>
            <person name="Chen Z."/>
            <person name="Dunbar C."/>
            <person name="Freedman E."/>
            <person name="Gearin G."/>
            <person name="Gellesch M."/>
            <person name="Goldberg J."/>
            <person name="Griggs A."/>
            <person name="Gujja S."/>
            <person name="Heilman E.R."/>
            <person name="Heiman D."/>
            <person name="Howarth C."/>
            <person name="Larson L."/>
            <person name="Lui A."/>
            <person name="MacDonald P.J.P."/>
            <person name="Mehta T."/>
            <person name="Montmayeur A."/>
            <person name="Murphy C."/>
            <person name="Neiman D."/>
            <person name="Pearson M."/>
            <person name="Priest M."/>
            <person name="Roberts A."/>
            <person name="Saif S."/>
            <person name="Shea T."/>
            <person name="Shenoy N."/>
            <person name="Sisk P."/>
            <person name="Stolte C."/>
            <person name="Sykes S."/>
            <person name="White J."/>
            <person name="Yandava C."/>
            <person name="Wortman J."/>
            <person name="Nusbaum C."/>
            <person name="Birren B."/>
        </authorList>
    </citation>
    <scope>NUCLEOTIDE SEQUENCE</scope>
    <source>
        <strain evidence="2">ERTm2</strain>
    </source>
</reference>
<gene>
    <name evidence="2" type="ORF">NERG_00456</name>
</gene>
<proteinExistence type="predicted"/>
<dbReference type="Proteomes" id="UP000005622">
    <property type="component" value="Unassembled WGS sequence"/>
</dbReference>
<accession>H8ZA35</accession>
<protein>
    <submittedName>
        <fullName evidence="2">Uncharacterized protein</fullName>
    </submittedName>
</protein>
<dbReference type="EMBL" id="JH604633">
    <property type="protein sequence ID" value="EHY66816.1"/>
    <property type="molecule type" value="Genomic_DNA"/>
</dbReference>
<feature type="transmembrane region" description="Helical" evidence="1">
    <location>
        <begin position="22"/>
        <end position="46"/>
    </location>
</feature>
<evidence type="ECO:0000313" key="2">
    <source>
        <dbReference type="EMBL" id="EHY66816.1"/>
    </source>
</evidence>
<sequence length="75" mass="8799">MQNTAESIGIVKEIYYGKQKTYILICSMLILATAILILFIIAFLYYQRRRDEGLLERAPEYYLIVNSAIAYYHLD</sequence>
<keyword evidence="1" id="KW-0812">Transmembrane</keyword>
<organism evidence="2">
    <name type="scientific">Nematocida ausubeli (strain ATCC PRA-371 / ERTm2)</name>
    <name type="common">Nematode killer fungus</name>
    <dbReference type="NCBI Taxonomy" id="1913371"/>
    <lineage>
        <taxon>Eukaryota</taxon>
        <taxon>Fungi</taxon>
        <taxon>Fungi incertae sedis</taxon>
        <taxon>Microsporidia</taxon>
        <taxon>Nematocida</taxon>
    </lineage>
</organism>
<dbReference type="AlphaFoldDB" id="H8ZA35"/>
<dbReference type="HOGENOM" id="CLU_2671631_0_0_1"/>
<keyword evidence="1" id="KW-0472">Membrane</keyword>
<evidence type="ECO:0000256" key="1">
    <source>
        <dbReference type="SAM" id="Phobius"/>
    </source>
</evidence>